<evidence type="ECO:0000259" key="5">
    <source>
        <dbReference type="PROSITE" id="PS50893"/>
    </source>
</evidence>
<evidence type="ECO:0000256" key="2">
    <source>
        <dbReference type="ARBA" id="ARBA00022741"/>
    </source>
</evidence>
<dbReference type="SMART" id="SM00382">
    <property type="entry name" value="AAA"/>
    <property type="match status" value="1"/>
</dbReference>
<organism evidence="6 7">
    <name type="scientific">Bradyrhizobium ivorense</name>
    <dbReference type="NCBI Taxonomy" id="2511166"/>
    <lineage>
        <taxon>Bacteria</taxon>
        <taxon>Pseudomonadati</taxon>
        <taxon>Pseudomonadota</taxon>
        <taxon>Alphaproteobacteria</taxon>
        <taxon>Hyphomicrobiales</taxon>
        <taxon>Nitrobacteraceae</taxon>
        <taxon>Bradyrhizobium</taxon>
    </lineage>
</organism>
<dbReference type="SUPFAM" id="SSF52540">
    <property type="entry name" value="P-loop containing nucleoside triphosphate hydrolases"/>
    <property type="match status" value="1"/>
</dbReference>
<keyword evidence="2" id="KW-0547">Nucleotide-binding</keyword>
<dbReference type="OrthoDB" id="9779872at2"/>
<keyword evidence="1" id="KW-0813">Transport</keyword>
<dbReference type="Pfam" id="PF12399">
    <property type="entry name" value="BCA_ABC_TP_C"/>
    <property type="match status" value="1"/>
</dbReference>
<feature type="domain" description="ABC transporter" evidence="5">
    <location>
        <begin position="47"/>
        <end position="295"/>
    </location>
</feature>
<dbReference type="GO" id="GO:0005886">
    <property type="term" value="C:plasma membrane"/>
    <property type="evidence" value="ECO:0007669"/>
    <property type="project" value="TreeGrafter"/>
</dbReference>
<dbReference type="InterPro" id="IPR032823">
    <property type="entry name" value="BCA_ABC_TP_C"/>
</dbReference>
<comment type="function">
    <text evidence="4">Involved in beta-(1--&gt;2)glucan export. Transmembrane domains (TMD) form a pore in the inner membrane and the ATP-binding domain (NBD) is responsible for energy generation.</text>
</comment>
<reference evidence="6" key="1">
    <citation type="submission" date="2019-02" db="EMBL/GenBank/DDBJ databases">
        <authorList>
            <person name="Pothier F.J."/>
        </authorList>
    </citation>
    <scope>NUCLEOTIDE SEQUENCE</scope>
    <source>
        <strain evidence="6">CI-1B</strain>
    </source>
</reference>
<evidence type="ECO:0000313" key="7">
    <source>
        <dbReference type="Proteomes" id="UP000328092"/>
    </source>
</evidence>
<evidence type="ECO:0000256" key="1">
    <source>
        <dbReference type="ARBA" id="ARBA00022448"/>
    </source>
</evidence>
<dbReference type="EMBL" id="CAADFC020000033">
    <property type="protein sequence ID" value="VIO79576.1"/>
    <property type="molecule type" value="Genomic_DNA"/>
</dbReference>
<dbReference type="InterPro" id="IPR051120">
    <property type="entry name" value="ABC_AA/LPS_Transport"/>
</dbReference>
<dbReference type="Pfam" id="PF00005">
    <property type="entry name" value="ABC_tran"/>
    <property type="match status" value="1"/>
</dbReference>
<evidence type="ECO:0000256" key="4">
    <source>
        <dbReference type="ARBA" id="ARBA00024722"/>
    </source>
</evidence>
<dbReference type="RefSeq" id="WP_139864731.1">
    <property type="nucleotide sequence ID" value="NZ_CAADFC020000033.1"/>
</dbReference>
<dbReference type="CDD" id="cd03219">
    <property type="entry name" value="ABC_Mj1267_LivG_branched"/>
    <property type="match status" value="1"/>
</dbReference>
<dbReference type="Gene3D" id="3.40.50.300">
    <property type="entry name" value="P-loop containing nucleotide triphosphate hydrolases"/>
    <property type="match status" value="1"/>
</dbReference>
<dbReference type="GO" id="GO:0016887">
    <property type="term" value="F:ATP hydrolysis activity"/>
    <property type="evidence" value="ECO:0007669"/>
    <property type="project" value="InterPro"/>
</dbReference>
<proteinExistence type="predicted"/>
<gene>
    <name evidence="6" type="primary">cysA_10</name>
    <name evidence="6" type="ORF">CI1B_79090</name>
</gene>
<comment type="caution">
    <text evidence="6">The sequence shown here is derived from an EMBL/GenBank/DDBJ whole genome shotgun (WGS) entry which is preliminary data.</text>
</comment>
<keyword evidence="7" id="KW-1185">Reference proteome</keyword>
<sequence>MIAASAGVLPLDGGLVEPALSAPLSTHADVADRAFVKRGSGEIQPVLALADISLSFGGVAALRDIDLEVAQGEIRAVIGPNGAGKSSLLNVISGLYRPDRGRVRLGEHSFAHVPTARLAQHGVVRTFQNLAVFKGLSVRDNVLMGLAHRVRAGFLRQIAGTPLARRIDTENRAAAEDVIGFLHLREVRDRAAGTLPYGLLKRVELARALVARPSLLLLDEPFAGVSLGEKRELAAHVRNARDLYGATIVLIEHDIGVVMGLSDRVAVLDYGRKIADGTPDQVRSDQAVVDAYLGVAHADETELAL</sequence>
<protein>
    <submittedName>
        <fullName evidence="6">Sulfate/thiosulfate import ATP-binding protein CysA</fullName>
    </submittedName>
</protein>
<dbReference type="GO" id="GO:0005524">
    <property type="term" value="F:ATP binding"/>
    <property type="evidence" value="ECO:0007669"/>
    <property type="project" value="UniProtKB-KW"/>
</dbReference>
<dbReference type="PANTHER" id="PTHR45772:SF1">
    <property type="entry name" value="ABC TRANSPORTER ATP-BINDING PROTEIN"/>
    <property type="match status" value="1"/>
</dbReference>
<dbReference type="PROSITE" id="PS50893">
    <property type="entry name" value="ABC_TRANSPORTER_2"/>
    <property type="match status" value="1"/>
</dbReference>
<dbReference type="FunFam" id="3.40.50.300:FF:000421">
    <property type="entry name" value="Branched-chain amino acid ABC transporter ATP-binding protein"/>
    <property type="match status" value="1"/>
</dbReference>
<dbReference type="Proteomes" id="UP000328092">
    <property type="component" value="Unassembled WGS sequence"/>
</dbReference>
<name>A0A508TZF1_9BRAD</name>
<keyword evidence="3 6" id="KW-0067">ATP-binding</keyword>
<accession>A0A508TZF1</accession>
<evidence type="ECO:0000256" key="3">
    <source>
        <dbReference type="ARBA" id="ARBA00022840"/>
    </source>
</evidence>
<evidence type="ECO:0000313" key="6">
    <source>
        <dbReference type="EMBL" id="VIO79576.1"/>
    </source>
</evidence>
<dbReference type="PANTHER" id="PTHR45772">
    <property type="entry name" value="CONSERVED COMPONENT OF ABC TRANSPORTER FOR NATURAL AMINO ACIDS-RELATED"/>
    <property type="match status" value="1"/>
</dbReference>
<dbReference type="InterPro" id="IPR003593">
    <property type="entry name" value="AAA+_ATPase"/>
</dbReference>
<dbReference type="AlphaFoldDB" id="A0A508TZF1"/>
<dbReference type="InterPro" id="IPR027417">
    <property type="entry name" value="P-loop_NTPase"/>
</dbReference>
<dbReference type="InterPro" id="IPR003439">
    <property type="entry name" value="ABC_transporter-like_ATP-bd"/>
</dbReference>